<dbReference type="AlphaFoldDB" id="A0ABD0JSH7"/>
<evidence type="ECO:0000313" key="2">
    <source>
        <dbReference type="Proteomes" id="UP001519460"/>
    </source>
</evidence>
<accession>A0ABD0JSH7</accession>
<sequence>MGLPPAYNRRFMLLDHATNICYFPKTLHPGSRHTRTCFVPSAPGLGHPYICLHRTYPVARAGGRSLGHCEPASDPPIPGTSPGRFRVTGGRQYSLFRSSVLS</sequence>
<proteinExistence type="predicted"/>
<dbReference type="Proteomes" id="UP001519460">
    <property type="component" value="Unassembled WGS sequence"/>
</dbReference>
<dbReference type="EMBL" id="JACVVK020000333">
    <property type="protein sequence ID" value="KAK7478088.1"/>
    <property type="molecule type" value="Genomic_DNA"/>
</dbReference>
<comment type="caution">
    <text evidence="1">The sequence shown here is derived from an EMBL/GenBank/DDBJ whole genome shotgun (WGS) entry which is preliminary data.</text>
</comment>
<name>A0ABD0JSH7_9CAEN</name>
<keyword evidence="2" id="KW-1185">Reference proteome</keyword>
<reference evidence="1 2" key="1">
    <citation type="journal article" date="2023" name="Sci. Data">
        <title>Genome assembly of the Korean intertidal mud-creeper Batillaria attramentaria.</title>
        <authorList>
            <person name="Patra A.K."/>
            <person name="Ho P.T."/>
            <person name="Jun S."/>
            <person name="Lee S.J."/>
            <person name="Kim Y."/>
            <person name="Won Y.J."/>
        </authorList>
    </citation>
    <scope>NUCLEOTIDE SEQUENCE [LARGE SCALE GENOMIC DNA]</scope>
    <source>
        <strain evidence="1">Wonlab-2016</strain>
    </source>
</reference>
<protein>
    <submittedName>
        <fullName evidence="1">Uncharacterized protein</fullName>
    </submittedName>
</protein>
<evidence type="ECO:0000313" key="1">
    <source>
        <dbReference type="EMBL" id="KAK7478088.1"/>
    </source>
</evidence>
<gene>
    <name evidence="1" type="ORF">BaRGS_00030623</name>
</gene>
<organism evidence="1 2">
    <name type="scientific">Batillaria attramentaria</name>
    <dbReference type="NCBI Taxonomy" id="370345"/>
    <lineage>
        <taxon>Eukaryota</taxon>
        <taxon>Metazoa</taxon>
        <taxon>Spiralia</taxon>
        <taxon>Lophotrochozoa</taxon>
        <taxon>Mollusca</taxon>
        <taxon>Gastropoda</taxon>
        <taxon>Caenogastropoda</taxon>
        <taxon>Sorbeoconcha</taxon>
        <taxon>Cerithioidea</taxon>
        <taxon>Batillariidae</taxon>
        <taxon>Batillaria</taxon>
    </lineage>
</organism>